<accession>A0A8S0ZLG7</accession>
<evidence type="ECO:0000313" key="4">
    <source>
        <dbReference type="Proteomes" id="UP000494106"/>
    </source>
</evidence>
<organism evidence="3 4">
    <name type="scientific">Arctia plantaginis</name>
    <name type="common">Wood tiger moth</name>
    <name type="synonym">Phalaena plantaginis</name>
    <dbReference type="NCBI Taxonomy" id="874455"/>
    <lineage>
        <taxon>Eukaryota</taxon>
        <taxon>Metazoa</taxon>
        <taxon>Ecdysozoa</taxon>
        <taxon>Arthropoda</taxon>
        <taxon>Hexapoda</taxon>
        <taxon>Insecta</taxon>
        <taxon>Pterygota</taxon>
        <taxon>Neoptera</taxon>
        <taxon>Endopterygota</taxon>
        <taxon>Lepidoptera</taxon>
        <taxon>Glossata</taxon>
        <taxon>Ditrysia</taxon>
        <taxon>Noctuoidea</taxon>
        <taxon>Erebidae</taxon>
        <taxon>Arctiinae</taxon>
        <taxon>Arctia</taxon>
    </lineage>
</organism>
<dbReference type="HAMAP" id="MF_00795">
    <property type="entry name" value="CutC"/>
    <property type="match status" value="1"/>
</dbReference>
<dbReference type="EMBL" id="CADEBC010000479">
    <property type="protein sequence ID" value="CAB3233388.1"/>
    <property type="molecule type" value="Genomic_DNA"/>
</dbReference>
<evidence type="ECO:0000256" key="1">
    <source>
        <dbReference type="ARBA" id="ARBA00007768"/>
    </source>
</evidence>
<dbReference type="OrthoDB" id="7392499at2759"/>
<dbReference type="PANTHER" id="PTHR12598:SF0">
    <property type="entry name" value="COPPER HOMEOSTASIS PROTEIN CUTC HOMOLOG"/>
    <property type="match status" value="1"/>
</dbReference>
<sequence>MGLLRALLTNFYYKSQFPLSKTMLEVCIDSLESAINAIHGGADELEVCSSLTEGGLTPSAGLVKLIRDIVNNIPKKIPIRKTCDNCSCGNLKTAPKVNVMIRSRTGSDFCYSKEEMDTMLSDIDVFKVIGVDRFVFGALTNTQDIDEINCTEVIRRAHPIPVTFHRAFDVCRDPQKTILSIIDIGFSRLLTSGQEVSADNANAIQLIKKLYMDYGDKIEIMPGAGINLLNAKGFIDMGCKIVHSSCKRIRYLPQIEHNLRMGTSDSEHIYVTDEIIVKKMKEI</sequence>
<proteinExistence type="inferred from homology"/>
<dbReference type="Proteomes" id="UP000494106">
    <property type="component" value="Unassembled WGS sequence"/>
</dbReference>
<comment type="caution">
    <text evidence="3">The sequence shown here is derived from an EMBL/GenBank/DDBJ whole genome shotgun (WGS) entry which is preliminary data.</text>
</comment>
<dbReference type="GO" id="GO:0005507">
    <property type="term" value="F:copper ion binding"/>
    <property type="evidence" value="ECO:0007669"/>
    <property type="project" value="TreeGrafter"/>
</dbReference>
<evidence type="ECO:0000256" key="2">
    <source>
        <dbReference type="ARBA" id="ARBA00019014"/>
    </source>
</evidence>
<dbReference type="InterPro" id="IPR036822">
    <property type="entry name" value="CutC-like_dom_sf"/>
</dbReference>
<dbReference type="Pfam" id="PF03932">
    <property type="entry name" value="CutC"/>
    <property type="match status" value="2"/>
</dbReference>
<comment type="similarity">
    <text evidence="1">Belongs to the CutC family.</text>
</comment>
<name>A0A8S0ZLG7_ARCPL</name>
<dbReference type="PANTHER" id="PTHR12598">
    <property type="entry name" value="COPPER HOMEOSTASIS PROTEIN CUTC"/>
    <property type="match status" value="1"/>
</dbReference>
<reference evidence="3 4" key="1">
    <citation type="submission" date="2020-04" db="EMBL/GenBank/DDBJ databases">
        <authorList>
            <person name="Wallbank WR R."/>
            <person name="Pardo Diaz C."/>
            <person name="Kozak K."/>
            <person name="Martin S."/>
            <person name="Jiggins C."/>
            <person name="Moest M."/>
            <person name="Warren A I."/>
            <person name="Byers J.R.P. K."/>
            <person name="Montejo-Kovacevich G."/>
            <person name="Yen C E."/>
        </authorList>
    </citation>
    <scope>NUCLEOTIDE SEQUENCE [LARGE SCALE GENOMIC DNA]</scope>
</reference>
<evidence type="ECO:0000313" key="3">
    <source>
        <dbReference type="EMBL" id="CAB3233388.1"/>
    </source>
</evidence>
<dbReference type="SUPFAM" id="SSF110395">
    <property type="entry name" value="CutC-like"/>
    <property type="match status" value="1"/>
</dbReference>
<dbReference type="InterPro" id="IPR005627">
    <property type="entry name" value="CutC-like"/>
</dbReference>
<gene>
    <name evidence="3" type="ORF">APLA_LOCUS5235</name>
</gene>
<keyword evidence="4" id="KW-1185">Reference proteome</keyword>
<dbReference type="AlphaFoldDB" id="A0A8S0ZLG7"/>
<dbReference type="Gene3D" id="3.20.20.380">
    <property type="entry name" value="Copper homeostasis (CutC) domain"/>
    <property type="match status" value="1"/>
</dbReference>
<protein>
    <recommendedName>
        <fullName evidence="2">Copper homeostasis protein cutC homolog</fullName>
    </recommendedName>
</protein>